<name>A0ABS8IWW1_9BURK</name>
<keyword evidence="7" id="KW-1185">Reference proteome</keyword>
<dbReference type="Gene3D" id="3.40.30.10">
    <property type="entry name" value="Glutaredoxin"/>
    <property type="match status" value="1"/>
</dbReference>
<evidence type="ECO:0000313" key="7">
    <source>
        <dbReference type="Proteomes" id="UP001198701"/>
    </source>
</evidence>
<dbReference type="PANTHER" id="PTHR42852:SF13">
    <property type="entry name" value="PROTEIN DIPZ"/>
    <property type="match status" value="1"/>
</dbReference>
<dbReference type="InterPro" id="IPR036249">
    <property type="entry name" value="Thioredoxin-like_sf"/>
</dbReference>
<sequence>MMNFNLGPLSIQASHVFMLTSLLIAAAVGHWVGRRDKIRIGGVLVDMLAVGLVAARIAFVATWFELYSAAPLSIIDIRDGGFSPLAGIGAALGYGGYRAYRHKALRNPLMAGVLAGAFAWFMSGAPALLGMNDGKTVPEVTLATLDGKPVALSRLGAGQPMVVNLWATWCPPCRREMPVLAAAQQRDRGITFVFANQREDAAPVADYLRGGGLALDNVLLDQAGAVGRAVGSSGMPTTLFYDARGRLVDAHLGPVSAASLEAKLAQIRTAGPAAR</sequence>
<organism evidence="6 7">
    <name type="scientific">Massilia agrisoli</name>
    <dbReference type="NCBI Taxonomy" id="2892444"/>
    <lineage>
        <taxon>Bacteria</taxon>
        <taxon>Pseudomonadati</taxon>
        <taxon>Pseudomonadota</taxon>
        <taxon>Betaproteobacteria</taxon>
        <taxon>Burkholderiales</taxon>
        <taxon>Oxalobacteraceae</taxon>
        <taxon>Telluria group</taxon>
        <taxon>Massilia</taxon>
    </lineage>
</organism>
<dbReference type="Pfam" id="PF08534">
    <property type="entry name" value="Redoxin"/>
    <property type="match status" value="1"/>
</dbReference>
<accession>A0ABS8IWW1</accession>
<feature type="transmembrane region" description="Helical" evidence="4">
    <location>
        <begin position="109"/>
        <end position="129"/>
    </location>
</feature>
<feature type="transmembrane region" description="Helical" evidence="4">
    <location>
        <begin position="40"/>
        <end position="61"/>
    </location>
</feature>
<gene>
    <name evidence="6" type="ORF">LMJ30_14515</name>
</gene>
<evidence type="ECO:0000256" key="1">
    <source>
        <dbReference type="ARBA" id="ARBA00004196"/>
    </source>
</evidence>
<keyword evidence="2" id="KW-0201">Cytochrome c-type biogenesis</keyword>
<feature type="transmembrane region" description="Helical" evidence="4">
    <location>
        <begin position="12"/>
        <end position="33"/>
    </location>
</feature>
<evidence type="ECO:0000256" key="2">
    <source>
        <dbReference type="ARBA" id="ARBA00022748"/>
    </source>
</evidence>
<dbReference type="Proteomes" id="UP001198701">
    <property type="component" value="Unassembled WGS sequence"/>
</dbReference>
<evidence type="ECO:0000256" key="4">
    <source>
        <dbReference type="SAM" id="Phobius"/>
    </source>
</evidence>
<dbReference type="InterPro" id="IPR017937">
    <property type="entry name" value="Thioredoxin_CS"/>
</dbReference>
<keyword evidence="3" id="KW-0676">Redox-active center</keyword>
<keyword evidence="4" id="KW-0472">Membrane</keyword>
<dbReference type="PANTHER" id="PTHR42852">
    <property type="entry name" value="THIOL:DISULFIDE INTERCHANGE PROTEIN DSBE"/>
    <property type="match status" value="1"/>
</dbReference>
<dbReference type="CDD" id="cd02966">
    <property type="entry name" value="TlpA_like_family"/>
    <property type="match status" value="1"/>
</dbReference>
<feature type="transmembrane region" description="Helical" evidence="4">
    <location>
        <begin position="81"/>
        <end position="97"/>
    </location>
</feature>
<comment type="subcellular location">
    <subcellularLocation>
        <location evidence="1">Cell envelope</location>
    </subcellularLocation>
</comment>
<keyword evidence="4" id="KW-0812">Transmembrane</keyword>
<reference evidence="6 7" key="1">
    <citation type="submission" date="2021-11" db="EMBL/GenBank/DDBJ databases">
        <authorList>
            <person name="Huq M.A."/>
        </authorList>
    </citation>
    <scope>NUCLEOTIDE SEQUENCE [LARGE SCALE GENOMIC DNA]</scope>
    <source>
        <strain evidence="6 7">MAHUQ-52</strain>
    </source>
</reference>
<dbReference type="RefSeq" id="WP_229433059.1">
    <property type="nucleotide sequence ID" value="NZ_JAJHPV010000014.1"/>
</dbReference>
<evidence type="ECO:0000313" key="6">
    <source>
        <dbReference type="EMBL" id="MCC6072163.1"/>
    </source>
</evidence>
<proteinExistence type="predicted"/>
<dbReference type="InterPro" id="IPR013766">
    <property type="entry name" value="Thioredoxin_domain"/>
</dbReference>
<keyword evidence="4" id="KW-1133">Transmembrane helix</keyword>
<dbReference type="InterPro" id="IPR013740">
    <property type="entry name" value="Redoxin"/>
</dbReference>
<evidence type="ECO:0000259" key="5">
    <source>
        <dbReference type="PROSITE" id="PS51352"/>
    </source>
</evidence>
<dbReference type="InterPro" id="IPR050553">
    <property type="entry name" value="Thioredoxin_ResA/DsbE_sf"/>
</dbReference>
<dbReference type="EMBL" id="JAJHPV010000014">
    <property type="protein sequence ID" value="MCC6072163.1"/>
    <property type="molecule type" value="Genomic_DNA"/>
</dbReference>
<dbReference type="PROSITE" id="PS51352">
    <property type="entry name" value="THIOREDOXIN_2"/>
    <property type="match status" value="1"/>
</dbReference>
<comment type="caution">
    <text evidence="6">The sequence shown here is derived from an EMBL/GenBank/DDBJ whole genome shotgun (WGS) entry which is preliminary data.</text>
</comment>
<dbReference type="PROSITE" id="PS00194">
    <property type="entry name" value="THIOREDOXIN_1"/>
    <property type="match status" value="1"/>
</dbReference>
<dbReference type="SUPFAM" id="SSF52833">
    <property type="entry name" value="Thioredoxin-like"/>
    <property type="match status" value="1"/>
</dbReference>
<feature type="domain" description="Thioredoxin" evidence="5">
    <location>
        <begin position="131"/>
        <end position="269"/>
    </location>
</feature>
<evidence type="ECO:0000256" key="3">
    <source>
        <dbReference type="ARBA" id="ARBA00023284"/>
    </source>
</evidence>
<protein>
    <submittedName>
        <fullName evidence="6">TlpA family protein disulfide reductase</fullName>
    </submittedName>
</protein>